<evidence type="ECO:0000259" key="1">
    <source>
        <dbReference type="Pfam" id="PF01728"/>
    </source>
</evidence>
<protein>
    <submittedName>
        <fullName evidence="2">23S rRNA (Cytidine2498-2'-O)-methyltransferase</fullName>
    </submittedName>
</protein>
<proteinExistence type="predicted"/>
<dbReference type="PANTHER" id="PTHR37524:SF2">
    <property type="entry name" value="RIBOSOMAL RNA METHYLTRANSFERASE FTSJ DOMAIN-CONTAINING PROTEIN"/>
    <property type="match status" value="1"/>
</dbReference>
<keyword evidence="2" id="KW-0489">Methyltransferase</keyword>
<accession>A0A1G7M6F3</accession>
<sequence>MSDLRAFVAPAGFEPVLHTELTRAGVPVRATHGRLIVTDATGYRAAWAQDTWHDPRELPAPSIKKAAANLRALQRSWWLLPTELHRRAHLIAEHLPHVSAKPLTFGDAPPTAPLGGWTLLAPDRMLAAPTTGSPFPNGEPRFVEDRDGPPNRAYLKLWEAFTVLGTQPALIVGAQPAPGETCLDLGAAPGGWTWVLAKLGARVTAVDKAPLADTVAAMPGVAARRDSAFGLRPQHVGHVDWLFSDIACEPAKLLELVHRWLDAGRVRNFVCTLKFQGETDFDAQAAFAAIPGSRLMHLHHNKHELTWVNLEADRLAATG</sequence>
<dbReference type="STRING" id="1082479.SAMN05216241_101497"/>
<dbReference type="EMBL" id="FNCE01000001">
    <property type="protein sequence ID" value="SDF57274.1"/>
    <property type="molecule type" value="Genomic_DNA"/>
</dbReference>
<keyword evidence="3" id="KW-1185">Reference proteome</keyword>
<dbReference type="Pfam" id="PF01728">
    <property type="entry name" value="FtsJ"/>
    <property type="match status" value="1"/>
</dbReference>
<name>A0A1G7M6F3_9PROT</name>
<reference evidence="2 3" key="1">
    <citation type="submission" date="2016-10" db="EMBL/GenBank/DDBJ databases">
        <authorList>
            <person name="de Groot N.N."/>
        </authorList>
    </citation>
    <scope>NUCLEOTIDE SEQUENCE [LARGE SCALE GENOMIC DNA]</scope>
    <source>
        <strain evidence="2 3">DSM 25584</strain>
    </source>
</reference>
<dbReference type="AlphaFoldDB" id="A0A1G7M6F3"/>
<evidence type="ECO:0000313" key="2">
    <source>
        <dbReference type="EMBL" id="SDF57274.1"/>
    </source>
</evidence>
<dbReference type="SUPFAM" id="SSF53335">
    <property type="entry name" value="S-adenosyl-L-methionine-dependent methyltransferases"/>
    <property type="match status" value="1"/>
</dbReference>
<dbReference type="RefSeq" id="WP_090018511.1">
    <property type="nucleotide sequence ID" value="NZ_FNCE01000001.1"/>
</dbReference>
<dbReference type="OrthoDB" id="154490at2"/>
<dbReference type="GO" id="GO:0008168">
    <property type="term" value="F:methyltransferase activity"/>
    <property type="evidence" value="ECO:0007669"/>
    <property type="project" value="UniProtKB-KW"/>
</dbReference>
<dbReference type="CDD" id="cd02440">
    <property type="entry name" value="AdoMet_MTases"/>
    <property type="match status" value="1"/>
</dbReference>
<gene>
    <name evidence="2" type="ORF">SAMN05216241_101497</name>
</gene>
<dbReference type="Proteomes" id="UP000199415">
    <property type="component" value="Unassembled WGS sequence"/>
</dbReference>
<dbReference type="GO" id="GO:0032259">
    <property type="term" value="P:methylation"/>
    <property type="evidence" value="ECO:0007669"/>
    <property type="project" value="UniProtKB-KW"/>
</dbReference>
<keyword evidence="2" id="KW-0808">Transferase</keyword>
<evidence type="ECO:0000313" key="3">
    <source>
        <dbReference type="Proteomes" id="UP000199415"/>
    </source>
</evidence>
<dbReference type="InterPro" id="IPR002877">
    <property type="entry name" value="RNA_MeTrfase_FtsJ_dom"/>
</dbReference>
<dbReference type="InterPro" id="IPR029063">
    <property type="entry name" value="SAM-dependent_MTases_sf"/>
</dbReference>
<feature type="domain" description="Ribosomal RNA methyltransferase FtsJ" evidence="1">
    <location>
        <begin position="151"/>
        <end position="247"/>
    </location>
</feature>
<organism evidence="2 3">
    <name type="scientific">Limimonas halophila</name>
    <dbReference type="NCBI Taxonomy" id="1082479"/>
    <lineage>
        <taxon>Bacteria</taxon>
        <taxon>Pseudomonadati</taxon>
        <taxon>Pseudomonadota</taxon>
        <taxon>Alphaproteobacteria</taxon>
        <taxon>Rhodospirillales</taxon>
        <taxon>Rhodovibrionaceae</taxon>
        <taxon>Limimonas</taxon>
    </lineage>
</organism>
<dbReference type="PANTHER" id="PTHR37524">
    <property type="entry name" value="RIBOSOMAL RNA LARGE SUBUNIT METHYLTRANSFERASE M"/>
    <property type="match status" value="1"/>
</dbReference>
<dbReference type="Gene3D" id="3.40.50.150">
    <property type="entry name" value="Vaccinia Virus protein VP39"/>
    <property type="match status" value="1"/>
</dbReference>